<sequence>MQRSDQQYVTPPFPAFPSVSRYVPLGSIADAMARVCRSVDSREGVSLVVGPPGTGKSLLCSLLVDRYRETHDVVVLGETPIDSPAAYLRHLLHHLGADYRGIGDADLQLALVDRVCDNDPPNAGLLIIVDEAQALGADVLEAIRMSTNIHSGGQPRVFAVVVGGVRLDDTLAAPSMEPFSQRIAARCYLHPMNADETRHYITETIQCCGADPDSTITGEAISAVHHACSGVPRLVNQIMTEAIDIAEAADESLISDYTIDCAWAQLQQLPSPMIESPEFASQGAPVEFGELEELDETPGADARVEEEVATAKVDSQACDPSEVDCEAGACDEMVCEQENEAADCVAATGSAATESADEKRDLVASTIRENMLSADVASEHAETVKGETQYHSLVSFPVSKVSTLGERRAAVKDPSVIFGEFDDEEDVCLGSAGKPAGARGVAESTPLPPASTPCMDSDSTGSRTIDSQSIDSQCDDLEAMLHQEIIGIGDMSANANFLALHEAADQAWAEARLNEATSSEHSDVESFVDEAEAMPSTLSLHVDERRTSSCELETKLRTDLSDGSLRLTVRDDSDLLIIEEDVDLSRSSSSTSSERDQTEVSVDCHAMIQRMRTGCGS</sequence>
<dbReference type="GO" id="GO:0016887">
    <property type="term" value="F:ATP hydrolysis activity"/>
    <property type="evidence" value="ECO:0007669"/>
    <property type="project" value="InterPro"/>
</dbReference>
<dbReference type="InterPro" id="IPR003593">
    <property type="entry name" value="AAA+_ATPase"/>
</dbReference>
<dbReference type="RefSeq" id="WP_197169253.1">
    <property type="nucleotide sequence ID" value="NZ_SJPT01000005.1"/>
</dbReference>
<dbReference type="EMBL" id="SJPT01000005">
    <property type="protein sequence ID" value="TWU22130.1"/>
    <property type="molecule type" value="Genomic_DNA"/>
</dbReference>
<organism evidence="3 4">
    <name type="scientific">Novipirellula galeiformis</name>
    <dbReference type="NCBI Taxonomy" id="2528004"/>
    <lineage>
        <taxon>Bacteria</taxon>
        <taxon>Pseudomonadati</taxon>
        <taxon>Planctomycetota</taxon>
        <taxon>Planctomycetia</taxon>
        <taxon>Pirellulales</taxon>
        <taxon>Pirellulaceae</taxon>
        <taxon>Novipirellula</taxon>
    </lineage>
</organism>
<evidence type="ECO:0000313" key="3">
    <source>
        <dbReference type="EMBL" id="TWU22130.1"/>
    </source>
</evidence>
<name>A0A5C6CC17_9BACT</name>
<dbReference type="PANTHER" id="PTHR35894:SF1">
    <property type="entry name" value="PHOSPHORIBULOKINASE _ URIDINE KINASE FAMILY"/>
    <property type="match status" value="1"/>
</dbReference>
<keyword evidence="4" id="KW-1185">Reference proteome</keyword>
<comment type="caution">
    <text evidence="3">The sequence shown here is derived from an EMBL/GenBank/DDBJ whole genome shotgun (WGS) entry which is preliminary data.</text>
</comment>
<evidence type="ECO:0000259" key="2">
    <source>
        <dbReference type="SMART" id="SM00382"/>
    </source>
</evidence>
<dbReference type="InterPro" id="IPR052026">
    <property type="entry name" value="ExeA_AAA_ATPase_DNA-bind"/>
</dbReference>
<feature type="domain" description="AAA+ ATPase" evidence="2">
    <location>
        <begin position="42"/>
        <end position="177"/>
    </location>
</feature>
<accession>A0A5C6CC17</accession>
<evidence type="ECO:0000313" key="4">
    <source>
        <dbReference type="Proteomes" id="UP000316304"/>
    </source>
</evidence>
<proteinExistence type="predicted"/>
<dbReference type="SMART" id="SM00382">
    <property type="entry name" value="AAA"/>
    <property type="match status" value="1"/>
</dbReference>
<dbReference type="Gene3D" id="3.40.50.300">
    <property type="entry name" value="P-loop containing nucleotide triphosphate hydrolases"/>
    <property type="match status" value="1"/>
</dbReference>
<reference evidence="3 4" key="1">
    <citation type="submission" date="2019-02" db="EMBL/GenBank/DDBJ databases">
        <title>Deep-cultivation of Planctomycetes and their phenomic and genomic characterization uncovers novel biology.</title>
        <authorList>
            <person name="Wiegand S."/>
            <person name="Jogler M."/>
            <person name="Boedeker C."/>
            <person name="Pinto D."/>
            <person name="Vollmers J."/>
            <person name="Rivas-Marin E."/>
            <person name="Kohn T."/>
            <person name="Peeters S.H."/>
            <person name="Heuer A."/>
            <person name="Rast P."/>
            <person name="Oberbeckmann S."/>
            <person name="Bunk B."/>
            <person name="Jeske O."/>
            <person name="Meyerdierks A."/>
            <person name="Storesund J.E."/>
            <person name="Kallscheuer N."/>
            <person name="Luecker S."/>
            <person name="Lage O.M."/>
            <person name="Pohl T."/>
            <person name="Merkel B.J."/>
            <person name="Hornburger P."/>
            <person name="Mueller R.-W."/>
            <person name="Bruemmer F."/>
            <person name="Labrenz M."/>
            <person name="Spormann A.M."/>
            <person name="Op Den Camp H."/>
            <person name="Overmann J."/>
            <person name="Amann R."/>
            <person name="Jetten M.S.M."/>
            <person name="Mascher T."/>
            <person name="Medema M.H."/>
            <person name="Devos D.P."/>
            <person name="Kaster A.-K."/>
            <person name="Ovreas L."/>
            <person name="Rohde M."/>
            <person name="Galperin M.Y."/>
            <person name="Jogler C."/>
        </authorList>
    </citation>
    <scope>NUCLEOTIDE SEQUENCE [LARGE SCALE GENOMIC DNA]</scope>
    <source>
        <strain evidence="3 4">Pla52o</strain>
    </source>
</reference>
<dbReference type="AlphaFoldDB" id="A0A5C6CC17"/>
<protein>
    <recommendedName>
        <fullName evidence="2">AAA+ ATPase domain-containing protein</fullName>
    </recommendedName>
</protein>
<dbReference type="PANTHER" id="PTHR35894">
    <property type="entry name" value="GENERAL SECRETION PATHWAY PROTEIN A-RELATED"/>
    <property type="match status" value="1"/>
</dbReference>
<evidence type="ECO:0000256" key="1">
    <source>
        <dbReference type="SAM" id="MobiDB-lite"/>
    </source>
</evidence>
<dbReference type="InterPro" id="IPR027417">
    <property type="entry name" value="P-loop_NTPase"/>
</dbReference>
<dbReference type="InterPro" id="IPR049945">
    <property type="entry name" value="AAA_22"/>
</dbReference>
<dbReference type="Proteomes" id="UP000316304">
    <property type="component" value="Unassembled WGS sequence"/>
</dbReference>
<gene>
    <name evidence="3" type="ORF">Pla52o_31780</name>
</gene>
<feature type="region of interest" description="Disordered" evidence="1">
    <location>
        <begin position="432"/>
        <end position="468"/>
    </location>
</feature>
<dbReference type="SUPFAM" id="SSF52540">
    <property type="entry name" value="P-loop containing nucleoside triphosphate hydrolases"/>
    <property type="match status" value="1"/>
</dbReference>
<dbReference type="Pfam" id="PF13401">
    <property type="entry name" value="AAA_22"/>
    <property type="match status" value="1"/>
</dbReference>